<dbReference type="RefSeq" id="WP_192011168.1">
    <property type="nucleotide sequence ID" value="NZ_JACYTQ010000006.1"/>
</dbReference>
<dbReference type="SUPFAM" id="SSF53613">
    <property type="entry name" value="Ribokinase-like"/>
    <property type="match status" value="1"/>
</dbReference>
<dbReference type="EC" id="2.7.1.49" evidence="2"/>
<gene>
    <name evidence="4" type="primary">thiD</name>
    <name evidence="4" type="ORF">IFO69_16190</name>
</gene>
<dbReference type="Proteomes" id="UP000647133">
    <property type="component" value="Unassembled WGS sequence"/>
</dbReference>
<dbReference type="InterPro" id="IPR029056">
    <property type="entry name" value="Ribokinase-like"/>
</dbReference>
<dbReference type="Gene3D" id="3.40.1190.20">
    <property type="match status" value="1"/>
</dbReference>
<evidence type="ECO:0000256" key="1">
    <source>
        <dbReference type="ARBA" id="ARBA00004948"/>
    </source>
</evidence>
<dbReference type="GO" id="GO:0008902">
    <property type="term" value="F:hydroxymethylpyrimidine kinase activity"/>
    <property type="evidence" value="ECO:0007669"/>
    <property type="project" value="UniProtKB-EC"/>
</dbReference>
<dbReference type="InterPro" id="IPR004399">
    <property type="entry name" value="HMP/HMP-P_kinase_dom"/>
</dbReference>
<feature type="domain" description="Pyridoxamine kinase/Phosphomethylpyrimidine kinase" evidence="3">
    <location>
        <begin position="18"/>
        <end position="264"/>
    </location>
</feature>
<dbReference type="CDD" id="cd01169">
    <property type="entry name" value="HMPP_kinase"/>
    <property type="match status" value="1"/>
</dbReference>
<dbReference type="PANTHER" id="PTHR20858:SF17">
    <property type="entry name" value="HYDROXYMETHYLPYRIMIDINE_PHOSPHOMETHYLPYRIMIDINE KINASE THI20-RELATED"/>
    <property type="match status" value="1"/>
</dbReference>
<dbReference type="NCBIfam" id="TIGR00097">
    <property type="entry name" value="HMP-P_kinase"/>
    <property type="match status" value="1"/>
</dbReference>
<dbReference type="EMBL" id="JACYTQ010000006">
    <property type="protein sequence ID" value="MBD8490293.1"/>
    <property type="molecule type" value="Genomic_DNA"/>
</dbReference>
<dbReference type="InterPro" id="IPR013749">
    <property type="entry name" value="PM/HMP-P_kinase-1"/>
</dbReference>
<organism evidence="4 5">
    <name type="scientific">Echinicola arenosa</name>
    <dbReference type="NCBI Taxonomy" id="2774144"/>
    <lineage>
        <taxon>Bacteria</taxon>
        <taxon>Pseudomonadati</taxon>
        <taxon>Bacteroidota</taxon>
        <taxon>Cytophagia</taxon>
        <taxon>Cytophagales</taxon>
        <taxon>Cyclobacteriaceae</taxon>
        <taxon>Echinicola</taxon>
    </lineage>
</organism>
<dbReference type="PANTHER" id="PTHR20858">
    <property type="entry name" value="PHOSPHOMETHYLPYRIMIDINE KINASE"/>
    <property type="match status" value="1"/>
</dbReference>
<sequence>MNHQNKEYVPVLTIAGSDSGGGAGIQADIKTMSALGCFATSVITATTAQNTLGVCDIHDIPVAHIVLQLQSILTDITPNAIKIGMLSRPEVVMAIAKELKKYPEIPIVFDPVMVATSGDRLIQQETVEVIKSELFPLTHILTPNLDEASVILGREILVKDELEQAAEEILKLGPEYVLVKGGHLDGDVVRDVLVAEKSCETFESTKLTTKNVHGTGCTLSSAIASFLGRGLTVQESVKQAREYVYSAIEAGMEVKTGQGNGPLNHFYEPIRMIKHEMVR</sequence>
<evidence type="ECO:0000256" key="2">
    <source>
        <dbReference type="ARBA" id="ARBA00012135"/>
    </source>
</evidence>
<keyword evidence="4" id="KW-0418">Kinase</keyword>
<evidence type="ECO:0000313" key="4">
    <source>
        <dbReference type="EMBL" id="MBD8490293.1"/>
    </source>
</evidence>
<keyword evidence="5" id="KW-1185">Reference proteome</keyword>
<reference evidence="4 5" key="1">
    <citation type="submission" date="2020-09" db="EMBL/GenBank/DDBJ databases">
        <title>Echinicola sp. CAU 1574 isolated from sand of Sido Beach.</title>
        <authorList>
            <person name="Kim W."/>
        </authorList>
    </citation>
    <scope>NUCLEOTIDE SEQUENCE [LARGE SCALE GENOMIC DNA]</scope>
    <source>
        <strain evidence="4 5">CAU 1574</strain>
    </source>
</reference>
<name>A0ABR9AQZ7_9BACT</name>
<protein>
    <recommendedName>
        <fullName evidence="2">hydroxymethylpyrimidine kinase</fullName>
        <ecNumber evidence="2">2.7.1.49</ecNumber>
    </recommendedName>
</protein>
<keyword evidence="4" id="KW-0808">Transferase</keyword>
<dbReference type="Pfam" id="PF08543">
    <property type="entry name" value="Phos_pyr_kin"/>
    <property type="match status" value="1"/>
</dbReference>
<evidence type="ECO:0000313" key="5">
    <source>
        <dbReference type="Proteomes" id="UP000647133"/>
    </source>
</evidence>
<dbReference type="GO" id="GO:0008972">
    <property type="term" value="F:phosphomethylpyrimidine kinase activity"/>
    <property type="evidence" value="ECO:0007669"/>
    <property type="project" value="UniProtKB-EC"/>
</dbReference>
<evidence type="ECO:0000259" key="3">
    <source>
        <dbReference type="Pfam" id="PF08543"/>
    </source>
</evidence>
<comment type="caution">
    <text evidence="4">The sequence shown here is derived from an EMBL/GenBank/DDBJ whole genome shotgun (WGS) entry which is preliminary data.</text>
</comment>
<comment type="pathway">
    <text evidence="1">Cofactor biosynthesis; thiamine diphosphate biosynthesis.</text>
</comment>
<proteinExistence type="predicted"/>
<accession>A0ABR9AQZ7</accession>